<dbReference type="PROSITE" id="PS51384">
    <property type="entry name" value="FAD_FR"/>
    <property type="match status" value="1"/>
</dbReference>
<keyword evidence="3" id="KW-1185">Reference proteome</keyword>
<dbReference type="InterPro" id="IPR039374">
    <property type="entry name" value="SIP_fam"/>
</dbReference>
<dbReference type="PANTHER" id="PTHR30157:SF0">
    <property type="entry name" value="NADPH-DEPENDENT FERRIC-CHELATE REDUCTASE"/>
    <property type="match status" value="1"/>
</dbReference>
<dbReference type="PANTHER" id="PTHR30157">
    <property type="entry name" value="FERRIC REDUCTASE, NADPH-DEPENDENT"/>
    <property type="match status" value="1"/>
</dbReference>
<reference evidence="3" key="1">
    <citation type="journal article" date="2019" name="Int. J. Syst. Evol. Microbiol.">
        <title>The Global Catalogue of Microorganisms (GCM) 10K type strain sequencing project: providing services to taxonomists for standard genome sequencing and annotation.</title>
        <authorList>
            <consortium name="The Broad Institute Genomics Platform"/>
            <consortium name="The Broad Institute Genome Sequencing Center for Infectious Disease"/>
            <person name="Wu L."/>
            <person name="Ma J."/>
        </authorList>
    </citation>
    <scope>NUCLEOTIDE SEQUENCE [LARGE SCALE GENOMIC DNA]</scope>
    <source>
        <strain evidence="3">JCM 18298</strain>
    </source>
</reference>
<dbReference type="Gene3D" id="3.40.50.80">
    <property type="entry name" value="Nucleotide-binding domain of ferredoxin-NADP reductase (FNR) module"/>
    <property type="match status" value="1"/>
</dbReference>
<dbReference type="CDD" id="cd06193">
    <property type="entry name" value="siderophore_interacting"/>
    <property type="match status" value="1"/>
</dbReference>
<evidence type="ECO:0000313" key="2">
    <source>
        <dbReference type="EMBL" id="GAA5063268.1"/>
    </source>
</evidence>
<dbReference type="InterPro" id="IPR039261">
    <property type="entry name" value="FNR_nucleotide-bd"/>
</dbReference>
<dbReference type="SUPFAM" id="SSF63380">
    <property type="entry name" value="Riboflavin synthase domain-like"/>
    <property type="match status" value="1"/>
</dbReference>
<dbReference type="Pfam" id="PF04954">
    <property type="entry name" value="SIP"/>
    <property type="match status" value="1"/>
</dbReference>
<proteinExistence type="predicted"/>
<dbReference type="InterPro" id="IPR007037">
    <property type="entry name" value="SIP_rossman_dom"/>
</dbReference>
<dbReference type="Pfam" id="PF08021">
    <property type="entry name" value="FAD_binding_9"/>
    <property type="match status" value="1"/>
</dbReference>
<dbReference type="Gene3D" id="2.40.30.10">
    <property type="entry name" value="Translation factors"/>
    <property type="match status" value="1"/>
</dbReference>
<evidence type="ECO:0000259" key="1">
    <source>
        <dbReference type="PROSITE" id="PS51384"/>
    </source>
</evidence>
<dbReference type="InterPro" id="IPR017927">
    <property type="entry name" value="FAD-bd_FR_type"/>
</dbReference>
<organism evidence="2 3">
    <name type="scientific">Nocardia callitridis</name>
    <dbReference type="NCBI Taxonomy" id="648753"/>
    <lineage>
        <taxon>Bacteria</taxon>
        <taxon>Bacillati</taxon>
        <taxon>Actinomycetota</taxon>
        <taxon>Actinomycetes</taxon>
        <taxon>Mycobacteriales</taxon>
        <taxon>Nocardiaceae</taxon>
        <taxon>Nocardia</taxon>
    </lineage>
</organism>
<dbReference type="InterPro" id="IPR017938">
    <property type="entry name" value="Riboflavin_synthase-like_b-brl"/>
</dbReference>
<name>A0ABP9KSP7_9NOCA</name>
<accession>A0ABP9KSP7</accession>
<feature type="domain" description="FAD-binding FR-type" evidence="1">
    <location>
        <begin position="17"/>
        <end position="142"/>
    </location>
</feature>
<dbReference type="RefSeq" id="WP_345498031.1">
    <property type="nucleotide sequence ID" value="NZ_BAABJM010000005.1"/>
</dbReference>
<dbReference type="InterPro" id="IPR013113">
    <property type="entry name" value="SIP_FAD-bd"/>
</dbReference>
<sequence length="291" mass="32108">MPGIRQKIRALSTANRPFSITVRVESVRQLTPGFRRVTVSSDEFGEYADPAPADAFKLLIPPDGHGRVDFPQRGEDGLPFWPEGAVQPVLRAFTVRAYDAAARRLEFDVAEHATGVAMDWVAATAPGSLIGLAGMRREFAVGDGAEAFLFVADASALPAVAAITESLDTTAPVEAYLTVTHEQDRALLPARDNLTVHWVTDLTTALDQHPTPPRRTQVWLGAEASVVRTLRRRILDDWHIDRDDLHAAAYWKAGQDSTQLDSINLVRYQKAAEEGHNMVDPDLRERIELTL</sequence>
<protein>
    <submittedName>
        <fullName evidence="2">Siderophore-interacting protein</fullName>
    </submittedName>
</protein>
<evidence type="ECO:0000313" key="3">
    <source>
        <dbReference type="Proteomes" id="UP001500603"/>
    </source>
</evidence>
<dbReference type="EMBL" id="BAABJM010000005">
    <property type="protein sequence ID" value="GAA5063268.1"/>
    <property type="molecule type" value="Genomic_DNA"/>
</dbReference>
<dbReference type="Proteomes" id="UP001500603">
    <property type="component" value="Unassembled WGS sequence"/>
</dbReference>
<comment type="caution">
    <text evidence="2">The sequence shown here is derived from an EMBL/GenBank/DDBJ whole genome shotgun (WGS) entry which is preliminary data.</text>
</comment>
<gene>
    <name evidence="2" type="ORF">GCM10023318_47820</name>
</gene>